<reference evidence="3" key="1">
    <citation type="submission" date="2019-10" db="EMBL/GenBank/DDBJ databases">
        <authorList>
            <consortium name="DOE Joint Genome Institute"/>
            <person name="Kuo A."/>
            <person name="Miyauchi S."/>
            <person name="Kiss E."/>
            <person name="Drula E."/>
            <person name="Kohler A."/>
            <person name="Sanchez-Garcia M."/>
            <person name="Andreopoulos B."/>
            <person name="Barry K.W."/>
            <person name="Bonito G."/>
            <person name="Buee M."/>
            <person name="Carver A."/>
            <person name="Chen C."/>
            <person name="Cichocki N."/>
            <person name="Clum A."/>
            <person name="Culley D."/>
            <person name="Crous P.W."/>
            <person name="Fauchery L."/>
            <person name="Girlanda M."/>
            <person name="Hayes R."/>
            <person name="Keri Z."/>
            <person name="LaButti K."/>
            <person name="Lipzen A."/>
            <person name="Lombard V."/>
            <person name="Magnuson J."/>
            <person name="Maillard F."/>
            <person name="Morin E."/>
            <person name="Murat C."/>
            <person name="Nolan M."/>
            <person name="Ohm R."/>
            <person name="Pangilinan J."/>
            <person name="Pereira M."/>
            <person name="Perotto S."/>
            <person name="Peter M."/>
            <person name="Riley R."/>
            <person name="Sitrit Y."/>
            <person name="Stielow B."/>
            <person name="Szollosi G."/>
            <person name="Zifcakova L."/>
            <person name="Stursova M."/>
            <person name="Spatafora J.W."/>
            <person name="Tedersoo L."/>
            <person name="Vaario L.-M."/>
            <person name="Yamada A."/>
            <person name="Yan M."/>
            <person name="Wang P."/>
            <person name="Xu J."/>
            <person name="Bruns T."/>
            <person name="Baldrian P."/>
            <person name="Vilgalys R."/>
            <person name="Henrissat B."/>
            <person name="Grigoriev I.V."/>
            <person name="Hibbett D."/>
            <person name="Nagy L.G."/>
            <person name="Martin F.M."/>
        </authorList>
    </citation>
    <scope>NUCLEOTIDE SEQUENCE</scope>
    <source>
        <strain evidence="3">BED1</strain>
    </source>
</reference>
<dbReference type="Pfam" id="PF01926">
    <property type="entry name" value="MMR_HSR1"/>
    <property type="match status" value="1"/>
</dbReference>
<evidence type="ECO:0000313" key="4">
    <source>
        <dbReference type="Proteomes" id="UP001194468"/>
    </source>
</evidence>
<accession>A0AAD4G6G2</accession>
<evidence type="ECO:0000259" key="2">
    <source>
        <dbReference type="Pfam" id="PF01926"/>
    </source>
</evidence>
<keyword evidence="4" id="KW-1185">Reference proteome</keyword>
<dbReference type="InterPro" id="IPR006073">
    <property type="entry name" value="GTP-bd"/>
</dbReference>
<name>A0AAD4G6G2_BOLED</name>
<dbReference type="InterPro" id="IPR027417">
    <property type="entry name" value="P-loop_NTPase"/>
</dbReference>
<dbReference type="AlphaFoldDB" id="A0AAD4G6G2"/>
<dbReference type="SUPFAM" id="SSF52540">
    <property type="entry name" value="P-loop containing nucleoside triphosphate hydrolases"/>
    <property type="match status" value="1"/>
</dbReference>
<dbReference type="GO" id="GO:0005525">
    <property type="term" value="F:GTP binding"/>
    <property type="evidence" value="ECO:0007669"/>
    <property type="project" value="InterPro"/>
</dbReference>
<dbReference type="EMBL" id="WHUW01000152">
    <property type="protein sequence ID" value="KAF8420755.1"/>
    <property type="molecule type" value="Genomic_DNA"/>
</dbReference>
<feature type="domain" description="G" evidence="2">
    <location>
        <begin position="32"/>
        <end position="149"/>
    </location>
</feature>
<gene>
    <name evidence="3" type="ORF">L210DRAFT_3574204</name>
</gene>
<protein>
    <recommendedName>
        <fullName evidence="2">G domain-containing protein</fullName>
    </recommendedName>
</protein>
<dbReference type="Gene3D" id="3.40.50.300">
    <property type="entry name" value="P-loop containing nucleotide triphosphate hydrolases"/>
    <property type="match status" value="1"/>
</dbReference>
<sequence length="262" mass="29320">MMHNLTRLLADWWNKFKQGSSALSILEDDIVVFVVGPTGSGKSWFIKEATRADSLVKSSRDYHPFTKKVQAIRCELTDEAKIDLRKEGIKSIVFVDTPSFLTACDDIDAQKEVRTWVEQIERRPRCVGVIYMHRIETDPVIEPIQNHLRELTAIPPLGNSHSSVRLHIVISHDTASGNVSEVKIKKHGSSLGTQMDTLIESESRWKPSMHHVHFHGEPEVAWRAVERLLTTGGGTNRGVAGLGRSQEEPEGQCRGLQGGVEQ</sequence>
<comment type="caution">
    <text evidence="3">The sequence shown here is derived from an EMBL/GenBank/DDBJ whole genome shotgun (WGS) entry which is preliminary data.</text>
</comment>
<proteinExistence type="predicted"/>
<feature type="region of interest" description="Disordered" evidence="1">
    <location>
        <begin position="233"/>
        <end position="262"/>
    </location>
</feature>
<organism evidence="3 4">
    <name type="scientific">Boletus edulis BED1</name>
    <dbReference type="NCBI Taxonomy" id="1328754"/>
    <lineage>
        <taxon>Eukaryota</taxon>
        <taxon>Fungi</taxon>
        <taxon>Dikarya</taxon>
        <taxon>Basidiomycota</taxon>
        <taxon>Agaricomycotina</taxon>
        <taxon>Agaricomycetes</taxon>
        <taxon>Agaricomycetidae</taxon>
        <taxon>Boletales</taxon>
        <taxon>Boletineae</taxon>
        <taxon>Boletaceae</taxon>
        <taxon>Boletoideae</taxon>
        <taxon>Boletus</taxon>
    </lineage>
</organism>
<reference evidence="3" key="2">
    <citation type="journal article" date="2020" name="Nat. Commun.">
        <title>Large-scale genome sequencing of mycorrhizal fungi provides insights into the early evolution of symbiotic traits.</title>
        <authorList>
            <person name="Miyauchi S."/>
            <person name="Kiss E."/>
            <person name="Kuo A."/>
            <person name="Drula E."/>
            <person name="Kohler A."/>
            <person name="Sanchez-Garcia M."/>
            <person name="Morin E."/>
            <person name="Andreopoulos B."/>
            <person name="Barry K.W."/>
            <person name="Bonito G."/>
            <person name="Buee M."/>
            <person name="Carver A."/>
            <person name="Chen C."/>
            <person name="Cichocki N."/>
            <person name="Clum A."/>
            <person name="Culley D."/>
            <person name="Crous P.W."/>
            <person name="Fauchery L."/>
            <person name="Girlanda M."/>
            <person name="Hayes R.D."/>
            <person name="Keri Z."/>
            <person name="LaButti K."/>
            <person name="Lipzen A."/>
            <person name="Lombard V."/>
            <person name="Magnuson J."/>
            <person name="Maillard F."/>
            <person name="Murat C."/>
            <person name="Nolan M."/>
            <person name="Ohm R.A."/>
            <person name="Pangilinan J."/>
            <person name="Pereira M.F."/>
            <person name="Perotto S."/>
            <person name="Peter M."/>
            <person name="Pfister S."/>
            <person name="Riley R."/>
            <person name="Sitrit Y."/>
            <person name="Stielow J.B."/>
            <person name="Szollosi G."/>
            <person name="Zifcakova L."/>
            <person name="Stursova M."/>
            <person name="Spatafora J.W."/>
            <person name="Tedersoo L."/>
            <person name="Vaario L.M."/>
            <person name="Yamada A."/>
            <person name="Yan M."/>
            <person name="Wang P."/>
            <person name="Xu J."/>
            <person name="Bruns T."/>
            <person name="Baldrian P."/>
            <person name="Vilgalys R."/>
            <person name="Dunand C."/>
            <person name="Henrissat B."/>
            <person name="Grigoriev I.V."/>
            <person name="Hibbett D."/>
            <person name="Nagy L.G."/>
            <person name="Martin F.M."/>
        </authorList>
    </citation>
    <scope>NUCLEOTIDE SEQUENCE</scope>
    <source>
        <strain evidence="3">BED1</strain>
    </source>
</reference>
<evidence type="ECO:0000313" key="3">
    <source>
        <dbReference type="EMBL" id="KAF8420755.1"/>
    </source>
</evidence>
<evidence type="ECO:0000256" key="1">
    <source>
        <dbReference type="SAM" id="MobiDB-lite"/>
    </source>
</evidence>
<dbReference type="Proteomes" id="UP001194468">
    <property type="component" value="Unassembled WGS sequence"/>
</dbReference>